<accession>A0A7I7YEC1</accession>
<dbReference type="SUPFAM" id="SSF53474">
    <property type="entry name" value="alpha/beta-Hydrolases"/>
    <property type="match status" value="1"/>
</dbReference>
<dbReference type="OrthoDB" id="3181909at2"/>
<keyword evidence="1 3" id="KW-0378">Hydrolase</keyword>
<organism evidence="3 4">
    <name type="scientific">Mycobacterium conspicuum</name>
    <dbReference type="NCBI Taxonomy" id="44010"/>
    <lineage>
        <taxon>Bacteria</taxon>
        <taxon>Bacillati</taxon>
        <taxon>Actinomycetota</taxon>
        <taxon>Actinomycetes</taxon>
        <taxon>Mycobacteriales</taxon>
        <taxon>Mycobacteriaceae</taxon>
        <taxon>Mycobacterium</taxon>
    </lineage>
</organism>
<evidence type="ECO:0000259" key="2">
    <source>
        <dbReference type="Pfam" id="PF07859"/>
    </source>
</evidence>
<evidence type="ECO:0000313" key="3">
    <source>
        <dbReference type="EMBL" id="BBZ39452.1"/>
    </source>
</evidence>
<feature type="domain" description="Alpha/beta hydrolase fold-3" evidence="2">
    <location>
        <begin position="88"/>
        <end position="294"/>
    </location>
</feature>
<gene>
    <name evidence="3" type="ORF">MCNS_25150</name>
</gene>
<reference evidence="3 4" key="1">
    <citation type="journal article" date="2019" name="Emerg. Microbes Infect.">
        <title>Comprehensive subspecies identification of 175 nontuberculous mycobacteria species based on 7547 genomic profiles.</title>
        <authorList>
            <person name="Matsumoto Y."/>
            <person name="Kinjo T."/>
            <person name="Motooka D."/>
            <person name="Nabeya D."/>
            <person name="Jung N."/>
            <person name="Uechi K."/>
            <person name="Horii T."/>
            <person name="Iida T."/>
            <person name="Fujita J."/>
            <person name="Nakamura S."/>
        </authorList>
    </citation>
    <scope>NUCLEOTIDE SEQUENCE [LARGE SCALE GENOMIC DNA]</scope>
    <source>
        <strain evidence="3 4">JCM 14738</strain>
    </source>
</reference>
<proteinExistence type="predicted"/>
<dbReference type="EMBL" id="AP022613">
    <property type="protein sequence ID" value="BBZ39452.1"/>
    <property type="molecule type" value="Genomic_DNA"/>
</dbReference>
<keyword evidence="4" id="KW-1185">Reference proteome</keyword>
<protein>
    <submittedName>
        <fullName evidence="3">Alpha/beta hydrolase</fullName>
    </submittedName>
</protein>
<name>A0A7I7YEC1_9MYCO</name>
<dbReference type="Pfam" id="PF07859">
    <property type="entry name" value="Abhydrolase_3"/>
    <property type="match status" value="1"/>
</dbReference>
<dbReference type="InterPro" id="IPR029058">
    <property type="entry name" value="AB_hydrolase_fold"/>
</dbReference>
<dbReference type="PANTHER" id="PTHR48081">
    <property type="entry name" value="AB HYDROLASE SUPERFAMILY PROTEIN C4A8.06C"/>
    <property type="match status" value="1"/>
</dbReference>
<dbReference type="RefSeq" id="WP_139825533.1">
    <property type="nucleotide sequence ID" value="NZ_AP022613.1"/>
</dbReference>
<dbReference type="Gene3D" id="3.40.50.1820">
    <property type="entry name" value="alpha/beta hydrolase"/>
    <property type="match status" value="1"/>
</dbReference>
<sequence>MPPNPPLGVRLLGLASRSTKPLSELTDDELIAARDRLNRLRAGKAARVITGFPHRHVAIEQRALPLGDRTLSMRVYRPSRHDGALPLVVHFHGGGFALGTAAQTDWLNSGVAARTPALVVSVDYRLAPEHPFPASTQDAFDALDWLRGAGSELNIRPGPPALMGDSAGGNLAAVAALHARDRGIDVALQVLIYPVVDFTDAMLSYPSALENPDPILTPTTLAAFRRIWLRDNDPADPLVSPLLASDLRGVAPGLVQTARFDPLRDQAAAYADRLRDVGALAALTEYPHAAHAFIATPGANRGAQRARREIIAHLQQAFTRQPAESR</sequence>
<dbReference type="AlphaFoldDB" id="A0A7I7YEC1"/>
<dbReference type="PANTHER" id="PTHR48081:SF8">
    <property type="entry name" value="ALPHA_BETA HYDROLASE FOLD-3 DOMAIN-CONTAINING PROTEIN-RELATED"/>
    <property type="match status" value="1"/>
</dbReference>
<dbReference type="InterPro" id="IPR050300">
    <property type="entry name" value="GDXG_lipolytic_enzyme"/>
</dbReference>
<dbReference type="InterPro" id="IPR013094">
    <property type="entry name" value="AB_hydrolase_3"/>
</dbReference>
<dbReference type="GO" id="GO:0016787">
    <property type="term" value="F:hydrolase activity"/>
    <property type="evidence" value="ECO:0007669"/>
    <property type="project" value="UniProtKB-KW"/>
</dbReference>
<dbReference type="Proteomes" id="UP000467385">
    <property type="component" value="Chromosome"/>
</dbReference>
<evidence type="ECO:0000256" key="1">
    <source>
        <dbReference type="ARBA" id="ARBA00022801"/>
    </source>
</evidence>
<evidence type="ECO:0000313" key="4">
    <source>
        <dbReference type="Proteomes" id="UP000467385"/>
    </source>
</evidence>